<keyword evidence="8" id="KW-0676">Redox-active center</keyword>
<comment type="similarity">
    <text evidence="2">Belongs to the class II ribonucleoside-triphosphate reductase family.</text>
</comment>
<evidence type="ECO:0000256" key="8">
    <source>
        <dbReference type="ARBA" id="ARBA00023284"/>
    </source>
</evidence>
<dbReference type="Gene3D" id="3.20.70.20">
    <property type="match status" value="3"/>
</dbReference>
<comment type="cofactor">
    <cofactor evidence="1">
        <name>adenosylcob(III)alamin</name>
        <dbReference type="ChEBI" id="CHEBI:18408"/>
    </cofactor>
</comment>
<dbReference type="GO" id="GO:0008998">
    <property type="term" value="F:ribonucleoside-triphosphate reductase (thioredoxin) activity"/>
    <property type="evidence" value="ECO:0007669"/>
    <property type="project" value="UniProtKB-EC"/>
</dbReference>
<dbReference type="GO" id="GO:0006260">
    <property type="term" value="P:DNA replication"/>
    <property type="evidence" value="ECO:0007669"/>
    <property type="project" value="UniProtKB-KW"/>
</dbReference>
<dbReference type="InterPro" id="IPR050862">
    <property type="entry name" value="RdRp_reductase_class-2"/>
</dbReference>
<feature type="domain" description="Ribonucleotide reductase alpha-helical" evidence="11">
    <location>
        <begin position="18"/>
        <end position="112"/>
    </location>
</feature>
<evidence type="ECO:0000256" key="10">
    <source>
        <dbReference type="ARBA" id="ARBA00048987"/>
    </source>
</evidence>
<dbReference type="EC" id="1.17.4.2" evidence="3"/>
<dbReference type="GO" id="GO:0004748">
    <property type="term" value="F:ribonucleoside-diphosphate reductase activity, thioredoxin disulfide as acceptor"/>
    <property type="evidence" value="ECO:0007669"/>
    <property type="project" value="TreeGrafter"/>
</dbReference>
<dbReference type="Gene3D" id="3.30.1620.10">
    <property type="entry name" value="b-12 dependent (class ii) ribonucleotide reductase, Chain A, Domain 2"/>
    <property type="match status" value="1"/>
</dbReference>
<keyword evidence="4" id="KW-0846">Cobalamin</keyword>
<sequence>MTNVQRKIQPVTQRFKLDESTCNELKELTPNFGFNGLGELVFRRTYSRNNEDWCDVVIRVVEGCMSIRKEHFHRSSLYWNDNERQSFARNMALSLFRMEWLPPGRGLWMMGTEFTYERGSMSLNNCFSVNTNFWTNKGLKSFRDFQDGDSVIVRGKRSWMPATVKSFGTQELYKLTLKRDSRYINLFTTAKHRWIVKNQEIKTTDELDTNCELESFERIYSNTDNYKSVDTEGFQDGVNFAIDSKSNSLPSLNREKEYLFDFLSGIFSIKGFNKSSKIIYWMGEKNGYILQWVRDVLFMLDITTSDVKYGVAPEKDFPSNYIIVDEDFSTNWNVFSVELTDREEEVWCVVEPTFEEFTLENGILTKNCSATDTAEDFVHSAEWTMDGLMNGVGVGFTTNWRGEASIPDKKDSEIFVIPDSREGWVESLIKLMCSYINSPRYGKNKFPIFDYSQIRAHGEPIKGFGGTASGFDPLKQMHERIESYLDAFCIGRLQCTSKTWKEFKSEDLEQATSEWREVEVEVDKPYSHTRLVADVFNAIGACVVAGNVRRSAEISLGYVDDKDFMNLKNYEINPERSAIGWLSNNSVVLRADNGYKDFSYIPELARRILDNGEPGMINLYNIQKYGRSGKELPDEATMVNPCAEIALSNWELCNLSEVFPPRCSDPEKFYKGLEYATFYASTVSLLPTHRPETNAVIAKNRRIGVSISGIAQWASKSDSEEWGQMNYTKMITFLRKGYKVVRETNTRLAKEAGVPAAVRVTTVKPSGSISLLAGCTPGVHYPVSRYAIRRVRIGMTSPLVEPLIAAGVPHEKDIVSENTYVFEFVIDHGDVRPCEDVSPWEQFSVVQMMQKHYADNCVSATIYFDKEKDGPEVESMLAMFIPNLKSVSMLPHSGHGYAQAPYEKISLDEYNRRKNEFKPIDYKSVKNNVPSGSKFCSGDTCEL</sequence>
<comment type="catalytic activity">
    <reaction evidence="10">
        <text>a 2'-deoxyribonucleoside 5'-triphosphate + [thioredoxin]-disulfide + H2O = a ribonucleoside 5'-triphosphate + [thioredoxin]-dithiol</text>
        <dbReference type="Rhea" id="RHEA:12701"/>
        <dbReference type="Rhea" id="RHEA-COMP:10698"/>
        <dbReference type="Rhea" id="RHEA-COMP:10700"/>
        <dbReference type="ChEBI" id="CHEBI:15377"/>
        <dbReference type="ChEBI" id="CHEBI:29950"/>
        <dbReference type="ChEBI" id="CHEBI:50058"/>
        <dbReference type="ChEBI" id="CHEBI:61557"/>
        <dbReference type="ChEBI" id="CHEBI:61560"/>
        <dbReference type="EC" id="1.17.4.2"/>
    </reaction>
</comment>
<dbReference type="PANTHER" id="PTHR43371">
    <property type="entry name" value="VITAMIN B12-DEPENDENT RIBONUCLEOTIDE REDUCTASE"/>
    <property type="match status" value="1"/>
</dbReference>
<dbReference type="SUPFAM" id="SSF51294">
    <property type="entry name" value="Hedgehog/intein (Hint) domain"/>
    <property type="match status" value="1"/>
</dbReference>
<dbReference type="Pfam" id="PF17975">
    <property type="entry name" value="RNR_Alpha"/>
    <property type="match status" value="1"/>
</dbReference>
<dbReference type="InterPro" id="IPR036844">
    <property type="entry name" value="Hint_dom_sf"/>
</dbReference>
<evidence type="ECO:0000256" key="6">
    <source>
        <dbReference type="ARBA" id="ARBA00023002"/>
    </source>
</evidence>
<proteinExistence type="inferred from homology"/>
<evidence type="ECO:0000256" key="4">
    <source>
        <dbReference type="ARBA" id="ARBA00022628"/>
    </source>
</evidence>
<protein>
    <recommendedName>
        <fullName evidence="3">ribonucleoside-triphosphate reductase (thioredoxin)</fullName>
        <ecNumber evidence="3">1.17.4.2</ecNumber>
    </recommendedName>
</protein>
<keyword evidence="9" id="KW-0170">Cobalt</keyword>
<evidence type="ECO:0000256" key="9">
    <source>
        <dbReference type="ARBA" id="ARBA00023285"/>
    </source>
</evidence>
<evidence type="ECO:0000313" key="13">
    <source>
        <dbReference type="EMBL" id="QHT74966.1"/>
    </source>
</evidence>
<evidence type="ECO:0000256" key="2">
    <source>
        <dbReference type="ARBA" id="ARBA00005654"/>
    </source>
</evidence>
<dbReference type="InterPro" id="IPR040763">
    <property type="entry name" value="RNR_alpha_hel"/>
</dbReference>
<evidence type="ECO:0000259" key="12">
    <source>
        <dbReference type="Pfam" id="PF21995"/>
    </source>
</evidence>
<keyword evidence="5" id="KW-0235">DNA replication</keyword>
<reference evidence="13" key="1">
    <citation type="journal article" date="2020" name="Nature">
        <title>Giant virus diversity and host interactions through global metagenomics.</title>
        <authorList>
            <person name="Schulz F."/>
            <person name="Roux S."/>
            <person name="Paez-Espino D."/>
            <person name="Jungbluth S."/>
            <person name="Walsh D.A."/>
            <person name="Denef V.J."/>
            <person name="McMahon K.D."/>
            <person name="Konstantinidis K.T."/>
            <person name="Eloe-Fadrosh E.A."/>
            <person name="Kyrpides N.C."/>
            <person name="Woyke T."/>
        </authorList>
    </citation>
    <scope>NUCLEOTIDE SEQUENCE</scope>
    <source>
        <strain evidence="13">GVMAG-M-3300023179-62</strain>
    </source>
</reference>
<organism evidence="13">
    <name type="scientific">viral metagenome</name>
    <dbReference type="NCBI Taxonomy" id="1070528"/>
    <lineage>
        <taxon>unclassified sequences</taxon>
        <taxon>metagenomes</taxon>
        <taxon>organismal metagenomes</taxon>
    </lineage>
</organism>
<evidence type="ECO:0000256" key="3">
    <source>
        <dbReference type="ARBA" id="ARBA00012275"/>
    </source>
</evidence>
<evidence type="ECO:0000256" key="5">
    <source>
        <dbReference type="ARBA" id="ARBA00022705"/>
    </source>
</evidence>
<evidence type="ECO:0000256" key="1">
    <source>
        <dbReference type="ARBA" id="ARBA00001922"/>
    </source>
</evidence>
<feature type="domain" description="B12-dependent ribonucleotide reductase insertion" evidence="12">
    <location>
        <begin position="408"/>
        <end position="482"/>
    </location>
</feature>
<evidence type="ECO:0000256" key="7">
    <source>
        <dbReference type="ARBA" id="ARBA00023157"/>
    </source>
</evidence>
<dbReference type="AlphaFoldDB" id="A0A6C0H3Z6"/>
<dbReference type="PANTHER" id="PTHR43371:SF1">
    <property type="entry name" value="RIBONUCLEOSIDE-DIPHOSPHATE REDUCTASE"/>
    <property type="match status" value="1"/>
</dbReference>
<dbReference type="GO" id="GO:0031419">
    <property type="term" value="F:cobalamin binding"/>
    <property type="evidence" value="ECO:0007669"/>
    <property type="project" value="UniProtKB-KW"/>
</dbReference>
<keyword evidence="6" id="KW-0560">Oxidoreductase</keyword>
<dbReference type="SUPFAM" id="SSF51998">
    <property type="entry name" value="PFL-like glycyl radical enzymes"/>
    <property type="match status" value="3"/>
</dbReference>
<name>A0A6C0H3Z6_9ZZZZ</name>
<keyword evidence="7" id="KW-1015">Disulfide bond</keyword>
<dbReference type="InterPro" id="IPR054158">
    <property type="entry name" value="RNR-II_ins_dom"/>
</dbReference>
<evidence type="ECO:0000259" key="11">
    <source>
        <dbReference type="Pfam" id="PF17975"/>
    </source>
</evidence>
<accession>A0A6C0H3Z6</accession>
<dbReference type="Pfam" id="PF21995">
    <property type="entry name" value="RNR-II_ins_dom"/>
    <property type="match status" value="1"/>
</dbReference>
<dbReference type="EMBL" id="MN739860">
    <property type="protein sequence ID" value="QHT74966.1"/>
    <property type="molecule type" value="Genomic_DNA"/>
</dbReference>